<reference evidence="1 2" key="2">
    <citation type="journal article" date="2022" name="Mol. Ecol. Resour.">
        <title>The genomes of chicory, endive, great burdock and yacon provide insights into Asteraceae paleo-polyploidization history and plant inulin production.</title>
        <authorList>
            <person name="Fan W."/>
            <person name="Wang S."/>
            <person name="Wang H."/>
            <person name="Wang A."/>
            <person name="Jiang F."/>
            <person name="Liu H."/>
            <person name="Zhao H."/>
            <person name="Xu D."/>
            <person name="Zhang Y."/>
        </authorList>
    </citation>
    <scope>NUCLEOTIDE SEQUENCE [LARGE SCALE GENOMIC DNA]</scope>
    <source>
        <strain evidence="2">cv. Niubang</strain>
    </source>
</reference>
<reference evidence="2" key="1">
    <citation type="journal article" date="2022" name="Mol. Ecol. Resour.">
        <title>The genomes of chicory, endive, great burdock and yacon provide insights into Asteraceae palaeo-polyploidization history and plant inulin production.</title>
        <authorList>
            <person name="Fan W."/>
            <person name="Wang S."/>
            <person name="Wang H."/>
            <person name="Wang A."/>
            <person name="Jiang F."/>
            <person name="Liu H."/>
            <person name="Zhao H."/>
            <person name="Xu D."/>
            <person name="Zhang Y."/>
        </authorList>
    </citation>
    <scope>NUCLEOTIDE SEQUENCE [LARGE SCALE GENOMIC DNA]</scope>
    <source>
        <strain evidence="2">cv. Niubang</strain>
    </source>
</reference>
<dbReference type="Proteomes" id="UP001055879">
    <property type="component" value="Linkage Group LG03"/>
</dbReference>
<name>A0ACB9DHU7_ARCLA</name>
<proteinExistence type="predicted"/>
<accession>A0ACB9DHU7</accession>
<protein>
    <submittedName>
        <fullName evidence="1">Uncharacterized protein</fullName>
    </submittedName>
</protein>
<comment type="caution">
    <text evidence="1">The sequence shown here is derived from an EMBL/GenBank/DDBJ whole genome shotgun (WGS) entry which is preliminary data.</text>
</comment>
<organism evidence="1 2">
    <name type="scientific">Arctium lappa</name>
    <name type="common">Greater burdock</name>
    <name type="synonym">Lappa major</name>
    <dbReference type="NCBI Taxonomy" id="4217"/>
    <lineage>
        <taxon>Eukaryota</taxon>
        <taxon>Viridiplantae</taxon>
        <taxon>Streptophyta</taxon>
        <taxon>Embryophyta</taxon>
        <taxon>Tracheophyta</taxon>
        <taxon>Spermatophyta</taxon>
        <taxon>Magnoliopsida</taxon>
        <taxon>eudicotyledons</taxon>
        <taxon>Gunneridae</taxon>
        <taxon>Pentapetalae</taxon>
        <taxon>asterids</taxon>
        <taxon>campanulids</taxon>
        <taxon>Asterales</taxon>
        <taxon>Asteraceae</taxon>
        <taxon>Carduoideae</taxon>
        <taxon>Cardueae</taxon>
        <taxon>Arctiinae</taxon>
        <taxon>Arctium</taxon>
    </lineage>
</organism>
<keyword evidence="2" id="KW-1185">Reference proteome</keyword>
<evidence type="ECO:0000313" key="2">
    <source>
        <dbReference type="Proteomes" id="UP001055879"/>
    </source>
</evidence>
<evidence type="ECO:0000313" key="1">
    <source>
        <dbReference type="EMBL" id="KAI3746209.1"/>
    </source>
</evidence>
<dbReference type="EMBL" id="CM042049">
    <property type="protein sequence ID" value="KAI3746209.1"/>
    <property type="molecule type" value="Genomic_DNA"/>
</dbReference>
<sequence>MEDNLKNLAITEEEDDDLEFTDLGSNNDTKTMIYVLWEHFLNDILSYPNMEQTGLEIAEERKCRRGNFLRMGQKIKIACTNTKCMDMDTGIEACESSKATEITKAKGVENELVGDQAIEMLAGPGFRACPSQ</sequence>
<gene>
    <name evidence="1" type="ORF">L6452_08633</name>
</gene>